<dbReference type="CDD" id="cd10912">
    <property type="entry name" value="PIN_YacP-like"/>
    <property type="match status" value="1"/>
</dbReference>
<dbReference type="SUPFAM" id="SSF54980">
    <property type="entry name" value="EF-G C-terminal domain-like"/>
    <property type="match status" value="2"/>
</dbReference>
<dbReference type="InterPro" id="IPR014721">
    <property type="entry name" value="Ribsml_uS5_D2-typ_fold_subgr"/>
</dbReference>
<dbReference type="InterPro" id="IPR010298">
    <property type="entry name" value="YacP-like"/>
</dbReference>
<dbReference type="InterPro" id="IPR000795">
    <property type="entry name" value="T_Tr_GTP-bd_dom"/>
</dbReference>
<keyword evidence="3" id="KW-0342">GTP-binding</keyword>
<dbReference type="PROSITE" id="PS51722">
    <property type="entry name" value="G_TR_2"/>
    <property type="match status" value="1"/>
</dbReference>
<evidence type="ECO:0000259" key="4">
    <source>
        <dbReference type="PROSITE" id="PS51722"/>
    </source>
</evidence>
<dbReference type="Pfam" id="PF03764">
    <property type="entry name" value="EFG_IV"/>
    <property type="match status" value="1"/>
</dbReference>
<feature type="domain" description="Tr-type G" evidence="4">
    <location>
        <begin position="2"/>
        <end position="232"/>
    </location>
</feature>
<keyword evidence="2" id="KW-0648">Protein biosynthesis</keyword>
<gene>
    <name evidence="5" type="ORF">C5Q96_01245</name>
</gene>
<dbReference type="Proteomes" id="UP000237883">
    <property type="component" value="Chromosome"/>
</dbReference>
<dbReference type="Gene3D" id="2.40.30.10">
    <property type="entry name" value="Translation factors"/>
    <property type="match status" value="1"/>
</dbReference>
<dbReference type="AlphaFoldDB" id="A0A2S0L2U0"/>
<dbReference type="GO" id="GO:0003746">
    <property type="term" value="F:translation elongation factor activity"/>
    <property type="evidence" value="ECO:0007669"/>
    <property type="project" value="UniProtKB-KW"/>
</dbReference>
<evidence type="ECO:0000256" key="1">
    <source>
        <dbReference type="ARBA" id="ARBA00022741"/>
    </source>
</evidence>
<dbReference type="Pfam" id="PF22042">
    <property type="entry name" value="EF-G_D2"/>
    <property type="match status" value="1"/>
</dbReference>
<dbReference type="InterPro" id="IPR031157">
    <property type="entry name" value="G_TR_CS"/>
</dbReference>
<dbReference type="Pfam" id="PF05991">
    <property type="entry name" value="NYN_YacP"/>
    <property type="match status" value="1"/>
</dbReference>
<dbReference type="NCBIfam" id="TIGR00231">
    <property type="entry name" value="small_GTP"/>
    <property type="match status" value="1"/>
</dbReference>
<evidence type="ECO:0000313" key="6">
    <source>
        <dbReference type="Proteomes" id="UP000237883"/>
    </source>
</evidence>
<keyword evidence="6" id="KW-1185">Reference proteome</keyword>
<evidence type="ECO:0000256" key="2">
    <source>
        <dbReference type="ARBA" id="ARBA00022917"/>
    </source>
</evidence>
<dbReference type="Gene3D" id="3.30.70.240">
    <property type="match status" value="1"/>
</dbReference>
<dbReference type="SMART" id="SM00838">
    <property type="entry name" value="EFG_C"/>
    <property type="match status" value="1"/>
</dbReference>
<reference evidence="6" key="1">
    <citation type="submission" date="2018-02" db="EMBL/GenBank/DDBJ databases">
        <authorList>
            <person name="Holder M.E."/>
            <person name="Ajami N.J."/>
            <person name="Petrosino J.F."/>
        </authorList>
    </citation>
    <scope>NUCLEOTIDE SEQUENCE [LARGE SCALE GENOMIC DNA]</scope>
    <source>
        <strain evidence="6">CCUG 47132</strain>
    </source>
</reference>
<dbReference type="EMBL" id="CP027228">
    <property type="protein sequence ID" value="AVM47565.1"/>
    <property type="molecule type" value="Genomic_DNA"/>
</dbReference>
<dbReference type="SUPFAM" id="SSF54211">
    <property type="entry name" value="Ribosomal protein S5 domain 2-like"/>
    <property type="match status" value="1"/>
</dbReference>
<organism evidence="5 6">
    <name type="scientific">Mogibacterium diversum</name>
    <dbReference type="NCBI Taxonomy" id="114527"/>
    <lineage>
        <taxon>Bacteria</taxon>
        <taxon>Bacillati</taxon>
        <taxon>Bacillota</taxon>
        <taxon>Clostridia</taxon>
        <taxon>Peptostreptococcales</taxon>
        <taxon>Anaerovoracaceae</taxon>
        <taxon>Mogibacterium</taxon>
    </lineage>
</organism>
<dbReference type="SUPFAM" id="SSF50447">
    <property type="entry name" value="Translation proteins"/>
    <property type="match status" value="1"/>
</dbReference>
<keyword evidence="5" id="KW-0251">Elongation factor</keyword>
<dbReference type="InterPro" id="IPR035647">
    <property type="entry name" value="EFG_III/V"/>
</dbReference>
<dbReference type="InterPro" id="IPR020568">
    <property type="entry name" value="Ribosomal_Su5_D2-typ_SF"/>
</dbReference>
<protein>
    <submittedName>
        <fullName evidence="5">Translation elongation factor G</fullName>
    </submittedName>
</protein>
<evidence type="ECO:0000313" key="5">
    <source>
        <dbReference type="EMBL" id="AVM47565.1"/>
    </source>
</evidence>
<keyword evidence="1" id="KW-0547">Nucleotide-binding</keyword>
<dbReference type="OrthoDB" id="9801472at2"/>
<dbReference type="RefSeq" id="WP_106056465.1">
    <property type="nucleotide sequence ID" value="NZ_CP027228.1"/>
</dbReference>
<dbReference type="GeneID" id="78390876"/>
<dbReference type="SMART" id="SM00889">
    <property type="entry name" value="EFG_IV"/>
    <property type="match status" value="1"/>
</dbReference>
<dbReference type="InterPro" id="IPR005225">
    <property type="entry name" value="Small_GTP-bd"/>
</dbReference>
<dbReference type="Pfam" id="PF00009">
    <property type="entry name" value="GTP_EFTU"/>
    <property type="match status" value="1"/>
</dbReference>
<dbReference type="InterPro" id="IPR005517">
    <property type="entry name" value="Transl_elong_EFG/EF2_IV"/>
</dbReference>
<dbReference type="GO" id="GO:0005525">
    <property type="term" value="F:GTP binding"/>
    <property type="evidence" value="ECO:0007669"/>
    <property type="project" value="UniProtKB-KW"/>
</dbReference>
<dbReference type="GO" id="GO:0003924">
    <property type="term" value="F:GTPase activity"/>
    <property type="evidence" value="ECO:0007669"/>
    <property type="project" value="InterPro"/>
</dbReference>
<evidence type="ECO:0000256" key="3">
    <source>
        <dbReference type="ARBA" id="ARBA00023134"/>
    </source>
</evidence>
<accession>A0A2S0L2U0</accession>
<dbReference type="Gene3D" id="3.30.230.10">
    <property type="match status" value="1"/>
</dbReference>
<dbReference type="PANTHER" id="PTHR43261:SF1">
    <property type="entry name" value="RIBOSOME-RELEASING FACTOR 2, MITOCHONDRIAL"/>
    <property type="match status" value="1"/>
</dbReference>
<sequence>MSKQLTLGILAHVDAGKTTLSEAMLYTAGTIRKLGRVDNGDSFFDNYEVEKNRGITVFSKQARLNWNDSQITILDTPGHDDFSAEMERVLDVIDYALLVVSGVDGPQSHTETVWRLLRTRKIPTFVFINKMDLAIADRHEQISRIKGRLGEGFVDFSVGNNDEDFIDGVTFYSPELAEDFLNNLKLSEEGVRRAIRECQIFPCLFGSALHQDGVDKLLDVISTYTCGFDELRGGTSSDDKMGALVYKIARDQRDERISFIRVMQGVLHLKDNVAVRTESGELLHEKINQIRIYSGQKYTMVDSASPGDICAITGVNSSRAGGGIGALAEDETRNGIIEPYLSYIIIPEERVEQNKFVADMRVLEEEDPKLHISVEQGLRGVNIRLMGEVQQEILETQIMNRFGYRVRFEAGNIIYKETVIEAAEGIGHFEPLKHYAEVHLIIRPGERGSGIVTDSIIPEDVLSRNWQNLILSHLDERVFRGVLIGAPLTDVRITLAAGKAHEKHTEGGDFRQATYRAVRNGLLRGNCRILEPWFSFEIKLPSANIGMAMTDIGNASGSFSEPIIDGDMSTLKGKAPAVSLIDYQRKLTSYTGGRGHISCMLIGYDFCHNESEVIEESKYEQDKDETETGDSIFCYHGAGRTVKWDEVQDYMHLPFVLEEEKDSGLSEDSARAETMAAGRKLASDAELLAIFERTYGKISNGTLVKHKTKPKESEYRAMEQQKRSLHRLERIGKPDTHFVIDGYNLINADEHMKELSKADIGAARDHLINILANYRGYLGCKMTIVFDAYRVPYSFGRKYKVSDTEVVYTKENETADAYIAELTKEIGKRESITVVSSDALVQEMSLGHGALRISSREFLLDIETALQEIREFLDENR</sequence>
<dbReference type="InterPro" id="IPR053905">
    <property type="entry name" value="EF-G-like_DII"/>
</dbReference>
<dbReference type="GO" id="GO:0032790">
    <property type="term" value="P:ribosome disassembly"/>
    <property type="evidence" value="ECO:0007669"/>
    <property type="project" value="TreeGrafter"/>
</dbReference>
<proteinExistence type="predicted"/>
<dbReference type="SUPFAM" id="SSF52540">
    <property type="entry name" value="P-loop containing nucleoside triphosphate hydrolases"/>
    <property type="match status" value="1"/>
</dbReference>
<dbReference type="PRINTS" id="PR00315">
    <property type="entry name" value="ELONGATNFCT"/>
</dbReference>
<dbReference type="PANTHER" id="PTHR43261">
    <property type="entry name" value="TRANSLATION ELONGATION FACTOR G-RELATED"/>
    <property type="match status" value="1"/>
</dbReference>
<name>A0A2S0L2U0_9FIRM</name>
<dbReference type="Pfam" id="PF00679">
    <property type="entry name" value="EFG_C"/>
    <property type="match status" value="1"/>
</dbReference>
<dbReference type="InterPro" id="IPR027417">
    <property type="entry name" value="P-loop_NTPase"/>
</dbReference>
<dbReference type="PROSITE" id="PS00301">
    <property type="entry name" value="G_TR_1"/>
    <property type="match status" value="1"/>
</dbReference>
<dbReference type="KEGG" id="mdv:C5Q96_01245"/>
<dbReference type="Gene3D" id="3.30.70.870">
    <property type="entry name" value="Elongation Factor G (Translational Gtpase), domain 3"/>
    <property type="match status" value="1"/>
</dbReference>
<dbReference type="InterPro" id="IPR000640">
    <property type="entry name" value="EFG_V-like"/>
</dbReference>
<dbReference type="Gene3D" id="3.40.50.300">
    <property type="entry name" value="P-loop containing nucleotide triphosphate hydrolases"/>
    <property type="match status" value="1"/>
</dbReference>
<dbReference type="InterPro" id="IPR009000">
    <property type="entry name" value="Transl_B-barrel_sf"/>
</dbReference>
<dbReference type="PRINTS" id="PR01037">
    <property type="entry name" value="TCRTETOQM"/>
</dbReference>